<evidence type="ECO:0000256" key="2">
    <source>
        <dbReference type="ARBA" id="ARBA00022475"/>
    </source>
</evidence>
<feature type="transmembrane region" description="Helical" evidence="7">
    <location>
        <begin position="507"/>
        <end position="527"/>
    </location>
</feature>
<protein>
    <submittedName>
        <fullName evidence="9">FtsX-like permease family protein</fullName>
    </submittedName>
</protein>
<dbReference type="RefSeq" id="WP_191802803.1">
    <property type="nucleotide sequence ID" value="NZ_JACSQF010000007.1"/>
</dbReference>
<feature type="transmembrane region" description="Helical" evidence="7">
    <location>
        <begin position="783"/>
        <end position="811"/>
    </location>
</feature>
<feature type="transmembrane region" description="Helical" evidence="7">
    <location>
        <begin position="823"/>
        <end position="845"/>
    </location>
</feature>
<keyword evidence="4 7" id="KW-1133">Transmembrane helix</keyword>
<feature type="transmembrane region" description="Helical" evidence="7">
    <location>
        <begin position="419"/>
        <end position="441"/>
    </location>
</feature>
<evidence type="ECO:0000256" key="3">
    <source>
        <dbReference type="ARBA" id="ARBA00022692"/>
    </source>
</evidence>
<dbReference type="Pfam" id="PF02687">
    <property type="entry name" value="FtsX"/>
    <property type="match status" value="2"/>
</dbReference>
<evidence type="ECO:0000256" key="4">
    <source>
        <dbReference type="ARBA" id="ARBA00022989"/>
    </source>
</evidence>
<comment type="subcellular location">
    <subcellularLocation>
        <location evidence="1">Cell membrane</location>
        <topology evidence="1">Multi-pass membrane protein</topology>
    </subcellularLocation>
</comment>
<feature type="transmembrane region" description="Helical" evidence="7">
    <location>
        <begin position="737"/>
        <end position="762"/>
    </location>
</feature>
<evidence type="ECO:0000256" key="5">
    <source>
        <dbReference type="ARBA" id="ARBA00023136"/>
    </source>
</evidence>
<keyword evidence="2" id="KW-1003">Cell membrane</keyword>
<evidence type="ECO:0000256" key="7">
    <source>
        <dbReference type="SAM" id="Phobius"/>
    </source>
</evidence>
<sequence>MLRVALRNVRAHLVRLGLSILAVVLGVSFVAGTFSLREMLSSTFDGIVDAGSSFDVYLRGAEDSAALTQENASAGEVRTTIPADLTDTVQGVDGVAHAFADYTGPLVLVGADGTPPPTTGAPTFGLAWRAADPSTPIAEGAAPSGPGEFLLEAGTAEASGLTVGDSTTLVVAGQVTEATLTGIVDMGASMAGASIVFFDEPTAAAAFAPDGTVSTISVLAEEGVGEQELADRITVALDSSASAATGTSPVEAVTGETARDEAREDIASQLGFIETFLLVFAGISLFVGGFIIANTFAMTVRQRQRELALLRAVGASPLQVFASILVQAAVIGALGGALGVLGGLGLVTALKAMFGSMGMELAGDIPLDATTVVVSLVLGVVVSVASAALPARRAALVPPVEAMRDDSPAQAGSLRARGIAGAVIAGAGVGAVVVAVVQAAADENAGTGTLLGLGAVGVVVGTLLLAPVVARGVLHVMSAPFVTFAKPLGTLARGNVTRNPRRTASTASALMIGMSLVGAASVLAVSMQASMKSIVADESLADLVVESATGTVPSGAVSDIAALPEVGAADSLTADQYFVGRSSGDEADASPLFVLGVDPGVFGRTWQTETVEGSLDTLADGQVSVLQATATDEGWALGDELTLRTQRGSVDVTIGSIFDSPALGVPVVVPDTVFAELSVAPAEMSTMVLVKAADGVTQAELDAAVTAAAEPYMIVSVMDDEEYVSALASQIDQMLTILYALLGLSIVIAVLGIVNTLALSVIERTREIGLLRAVGLGRSQLAGTIVIESVLTAVFGTLLGLAVGVGLAAAMPTVFASTGFTALAIPWAGLGTMVGVAVLVGVLAAGWPALRAARLPVLDAVTVD</sequence>
<comment type="caution">
    <text evidence="9">The sequence shown here is derived from an EMBL/GenBank/DDBJ whole genome shotgun (WGS) entry which is preliminary data.</text>
</comment>
<comment type="similarity">
    <text evidence="6">Belongs to the ABC-4 integral membrane protein family.</text>
</comment>
<keyword evidence="10" id="KW-1185">Reference proteome</keyword>
<keyword evidence="5 7" id="KW-0472">Membrane</keyword>
<feature type="transmembrane region" description="Helical" evidence="7">
    <location>
        <begin position="447"/>
        <end position="470"/>
    </location>
</feature>
<feature type="transmembrane region" description="Helical" evidence="7">
    <location>
        <begin position="276"/>
        <end position="300"/>
    </location>
</feature>
<feature type="domain" description="ABC3 transporter permease C-terminal" evidence="8">
    <location>
        <begin position="741"/>
        <end position="856"/>
    </location>
</feature>
<dbReference type="PANTHER" id="PTHR30572">
    <property type="entry name" value="MEMBRANE COMPONENT OF TRANSPORTER-RELATED"/>
    <property type="match status" value="1"/>
</dbReference>
<organism evidence="9 10">
    <name type="scientific">Oerskovia merdavium</name>
    <dbReference type="NCBI Taxonomy" id="2762227"/>
    <lineage>
        <taxon>Bacteria</taxon>
        <taxon>Bacillati</taxon>
        <taxon>Actinomycetota</taxon>
        <taxon>Actinomycetes</taxon>
        <taxon>Micrococcales</taxon>
        <taxon>Cellulomonadaceae</taxon>
        <taxon>Oerskovia</taxon>
    </lineage>
</organism>
<feature type="domain" description="ABC3 transporter permease C-terminal" evidence="8">
    <location>
        <begin position="279"/>
        <end position="395"/>
    </location>
</feature>
<evidence type="ECO:0000256" key="1">
    <source>
        <dbReference type="ARBA" id="ARBA00004651"/>
    </source>
</evidence>
<feature type="transmembrane region" description="Helical" evidence="7">
    <location>
        <begin position="12"/>
        <end position="34"/>
    </location>
</feature>
<feature type="transmembrane region" description="Helical" evidence="7">
    <location>
        <begin position="320"/>
        <end position="349"/>
    </location>
</feature>
<keyword evidence="3 7" id="KW-0812">Transmembrane</keyword>
<feature type="transmembrane region" description="Helical" evidence="7">
    <location>
        <begin position="369"/>
        <end position="389"/>
    </location>
</feature>
<evidence type="ECO:0000259" key="8">
    <source>
        <dbReference type="Pfam" id="PF02687"/>
    </source>
</evidence>
<dbReference type="PANTHER" id="PTHR30572:SF4">
    <property type="entry name" value="ABC TRANSPORTER PERMEASE YTRF"/>
    <property type="match status" value="1"/>
</dbReference>
<dbReference type="Proteomes" id="UP000655570">
    <property type="component" value="Unassembled WGS sequence"/>
</dbReference>
<dbReference type="EMBL" id="JACSQF010000007">
    <property type="protein sequence ID" value="MBD7980751.1"/>
    <property type="molecule type" value="Genomic_DNA"/>
</dbReference>
<dbReference type="InterPro" id="IPR003838">
    <property type="entry name" value="ABC3_permease_C"/>
</dbReference>
<proteinExistence type="inferred from homology"/>
<reference evidence="9 10" key="1">
    <citation type="submission" date="2020-08" db="EMBL/GenBank/DDBJ databases">
        <title>A Genomic Blueprint of the Chicken Gut Microbiome.</title>
        <authorList>
            <person name="Gilroy R."/>
            <person name="Ravi A."/>
            <person name="Getino M."/>
            <person name="Pursley I."/>
            <person name="Horton D.L."/>
            <person name="Alikhan N.-F."/>
            <person name="Baker D."/>
            <person name="Gharbi K."/>
            <person name="Hall N."/>
            <person name="Watson M."/>
            <person name="Adriaenssens E.M."/>
            <person name="Foster-Nyarko E."/>
            <person name="Jarju S."/>
            <person name="Secka A."/>
            <person name="Antonio M."/>
            <person name="Oren A."/>
            <person name="Chaudhuri R."/>
            <person name="La Ragione R.M."/>
            <person name="Hildebrand F."/>
            <person name="Pallen M.J."/>
        </authorList>
    </citation>
    <scope>NUCLEOTIDE SEQUENCE [LARGE SCALE GENOMIC DNA]</scope>
    <source>
        <strain evidence="9 10">Sa2CUA9</strain>
    </source>
</reference>
<evidence type="ECO:0000256" key="6">
    <source>
        <dbReference type="ARBA" id="ARBA00038076"/>
    </source>
</evidence>
<evidence type="ECO:0000313" key="9">
    <source>
        <dbReference type="EMBL" id="MBD7980751.1"/>
    </source>
</evidence>
<gene>
    <name evidence="9" type="ORF">H9641_08480</name>
</gene>
<evidence type="ECO:0000313" key="10">
    <source>
        <dbReference type="Proteomes" id="UP000655570"/>
    </source>
</evidence>
<dbReference type="InterPro" id="IPR050250">
    <property type="entry name" value="Macrolide_Exporter_MacB"/>
</dbReference>
<name>A0ABR8TYA0_9CELL</name>
<accession>A0ABR8TYA0</accession>